<reference evidence="1 2" key="1">
    <citation type="submission" date="2017-06" db="EMBL/GenBank/DDBJ databases">
        <authorList>
            <person name="Kim H.J."/>
            <person name="Triplett B.A."/>
        </authorList>
    </citation>
    <scope>NUCLEOTIDE SEQUENCE [LARGE SCALE GENOMIC DNA]</scope>
    <source>
        <strain evidence="1 2">DSM 29052</strain>
    </source>
</reference>
<dbReference type="Proteomes" id="UP000198417">
    <property type="component" value="Unassembled WGS sequence"/>
</dbReference>
<keyword evidence="2" id="KW-1185">Reference proteome</keyword>
<sequence length="298" mass="33504">MSDQPVKKPPLILPERLQPRMRGAQAANDLLARSLSGDEPFLAARFGGSESKVLNEIVFQKKANASEAFAQELQMKSGVSPRNPLTIRKFVYETMTAGLNTDLLAIWSYQNQVKLAGFCNPPHICGLDHLNPIVALRKHGLVPWTRALSGKKILVVHPFENDIRAQIQRLQDIHVVRDLWPEDVSFDTLRAPITFAGEADGRKWVEELSKTRAEIARRDFDIVFVGAGAYGMPLGSFVKTMGKRAVHFGGALQLLFGIIGARWEKNPLYDDVFGEGWIRPDQSELPRLHHRIDQSSYW</sequence>
<name>A0A238YP62_9RHOB</name>
<evidence type="ECO:0000313" key="2">
    <source>
        <dbReference type="Proteomes" id="UP000198417"/>
    </source>
</evidence>
<proteinExistence type="predicted"/>
<protein>
    <submittedName>
        <fullName evidence="1">Uncharacterized protein</fullName>
    </submittedName>
</protein>
<accession>A0A238YP62</accession>
<dbReference type="OrthoDB" id="9795420at2"/>
<organism evidence="1 2">
    <name type="scientific">Puniceibacterium sediminis</name>
    <dbReference type="NCBI Taxonomy" id="1608407"/>
    <lineage>
        <taxon>Bacteria</taxon>
        <taxon>Pseudomonadati</taxon>
        <taxon>Pseudomonadota</taxon>
        <taxon>Alphaproteobacteria</taxon>
        <taxon>Rhodobacterales</taxon>
        <taxon>Paracoccaceae</taxon>
        <taxon>Puniceibacterium</taxon>
    </lineage>
</organism>
<evidence type="ECO:0000313" key="1">
    <source>
        <dbReference type="EMBL" id="SNR72491.1"/>
    </source>
</evidence>
<dbReference type="EMBL" id="FZNN01000018">
    <property type="protein sequence ID" value="SNR72491.1"/>
    <property type="molecule type" value="Genomic_DNA"/>
</dbReference>
<gene>
    <name evidence="1" type="ORF">SAMN06265370_11856</name>
</gene>
<dbReference type="AlphaFoldDB" id="A0A238YP62"/>
<dbReference type="RefSeq" id="WP_141135133.1">
    <property type="nucleotide sequence ID" value="NZ_FZNN01000018.1"/>
</dbReference>